<accession>A0A2L0WU41</accession>
<evidence type="ECO:0000256" key="3">
    <source>
        <dbReference type="ARBA" id="ARBA00012417"/>
    </source>
</evidence>
<feature type="domain" description="DNA-directed DNA polymerase family B multifunctional" evidence="13">
    <location>
        <begin position="493"/>
        <end position="863"/>
    </location>
</feature>
<dbReference type="InterPro" id="IPR006172">
    <property type="entry name" value="DNA-dir_DNA_pol_B"/>
</dbReference>
<feature type="domain" description="DNA-directed DNA polymerase family B exonuclease" evidence="14">
    <location>
        <begin position="131"/>
        <end position="352"/>
    </location>
</feature>
<evidence type="ECO:0000256" key="9">
    <source>
        <dbReference type="ARBA" id="ARBA00023109"/>
    </source>
</evidence>
<proteinExistence type="inferred from homology"/>
<keyword evidence="10 12" id="KW-0238">DNA-binding</keyword>
<name>A0A2L0WU41_9ABAC</name>
<dbReference type="SUPFAM" id="SSF56672">
    <property type="entry name" value="DNA/RNA polymerases"/>
    <property type="match status" value="1"/>
</dbReference>
<evidence type="ECO:0000256" key="12">
    <source>
        <dbReference type="RuleBase" id="RU000442"/>
    </source>
</evidence>
<evidence type="ECO:0000313" key="15">
    <source>
        <dbReference type="EMBL" id="AVA31171.1"/>
    </source>
</evidence>
<dbReference type="PANTHER" id="PTHR10322">
    <property type="entry name" value="DNA POLYMERASE CATALYTIC SUBUNIT"/>
    <property type="match status" value="1"/>
</dbReference>
<dbReference type="GO" id="GO:0000166">
    <property type="term" value="F:nucleotide binding"/>
    <property type="evidence" value="ECO:0007669"/>
    <property type="project" value="InterPro"/>
</dbReference>
<organism evidence="15 16">
    <name type="scientific">Oxyplax ochracea nucleopolyhedrovirus</name>
    <dbReference type="NCBI Taxonomy" id="2083176"/>
    <lineage>
        <taxon>Viruses</taxon>
        <taxon>Viruses incertae sedis</taxon>
        <taxon>Naldaviricetes</taxon>
        <taxon>Lefavirales</taxon>
        <taxon>Baculoviridae</taxon>
        <taxon>Alphabaculovirus</taxon>
        <taxon>Alphabaculovirus oxochraceae</taxon>
    </lineage>
</organism>
<keyword evidence="7 12" id="KW-0235">DNA replication</keyword>
<dbReference type="FunFam" id="1.10.287.690:FF:000010">
    <property type="entry name" value="DNA polymerase"/>
    <property type="match status" value="1"/>
</dbReference>
<dbReference type="InterPro" id="IPR017964">
    <property type="entry name" value="DNA-dir_DNA_pol_B_CS"/>
</dbReference>
<keyword evidence="6 12" id="KW-0548">Nucleotidyltransferase</keyword>
<evidence type="ECO:0000256" key="8">
    <source>
        <dbReference type="ARBA" id="ARBA00022932"/>
    </source>
</evidence>
<keyword evidence="5 12" id="KW-0808">Transferase</keyword>
<dbReference type="InterPro" id="IPR050240">
    <property type="entry name" value="DNA_pol_type-B"/>
</dbReference>
<dbReference type="Gene3D" id="1.10.132.60">
    <property type="entry name" value="DNA polymerase family B, C-terminal domain"/>
    <property type="match status" value="1"/>
</dbReference>
<dbReference type="Gene3D" id="3.30.420.10">
    <property type="entry name" value="Ribonuclease H-like superfamily/Ribonuclease H"/>
    <property type="match status" value="1"/>
</dbReference>
<evidence type="ECO:0000256" key="1">
    <source>
        <dbReference type="ARBA" id="ARBA00002701"/>
    </source>
</evidence>
<evidence type="ECO:0000259" key="14">
    <source>
        <dbReference type="Pfam" id="PF03104"/>
    </source>
</evidence>
<sequence>MKLYTYQQLKNRLGNYVKLKFSITPNDIFRIIRLTYNEEKGFLLAFCNTNVSDEILQFYFKIKLDLYSYKQCYDKHIFPNCRNKCKSYTTFVAPGLKGKHLDKINVIKYKRNEVSFNNSACLDKFLHNVNRVHMQTPFIEGKYMKFRQTQHCENGFVNNSQRIFTMDKFDEDFEIIDESELTASIMPVLACYDIETHSDGHTTSNALVNFIISIGLAVFKNDKFLKICLMYHCQNVKVDQTENDDICLVLFNNEIDMITSFFDLLKLTNPDVILDFNGDLFDLPYIIKRLKTNKMKLKRYDLPPTFPNTKLFIDKLGNKVDTYYFDYYIHIDLYKYFSTDPNQNNVENFQLNTLSNHYLGESKIDLHWTEMVKMYNNQKLNIIAEYNVRDCELPIKLFVKLKMVDSMYSQCILHRLCTDDVICNISHLISVTYFYKAITNTRKNQITQLEEPNPYFFNKNDLSIISGTTGGISKLNRRLIAVNDVPKTAINLGPINQIVKYKGGKVLQPRAGIYKHAFSLDFNSLYLTIMIVTCSCLSNLFLCDDGNVYLNQDVDAINVKLLSELLSQRSKFKKTRDDQNQSKFLYDLYDQMQNSVKRTANSIYGYYGIFFKPLANHITKTGRCQLQKAISSIEALSNDSEILRQFNLSCLNFKVIYGDTDSTFVLPIFDSKEIKEECLLETLKKICLLVQTKVNAYFDGNHKMAFENLMQSLILLKKKKYCYLNSEDKIVFKGWLIKKDMPVFMRSAFRSAIEIILRQSDLNKCLQSLIESFESSYKCFGKSKQLTDYSFSMTYNENPGKKRKLENDEQQNSSPKRKVITIAKHCREILINKGTNFVPGNGDRIPYLLIDVPGKKVTEKAYPVRLFDPTIMRISWMKHMGILCSFMNEMLEIYGDDYKEEIKNCFQTITRTYMNKQVYDKKEPVLVKIKISTAVKKQKNETDESCNEDDEISDEEKNLCANNTFKFNLYNIR</sequence>
<comment type="function">
    <text evidence="1">Replicates the viral genome, host DNA polymerases cannot substitute for the viral enzyme in this process.</text>
</comment>
<reference evidence="15 16" key="1">
    <citation type="journal article" date="2018" name="PLoS ONE">
        <title>Genome analysis of a novel Group I alphabaculovirus obtained from Oxyplax ochracea.</title>
        <authorList>
            <person name="Wang J."/>
            <person name="Hou D."/>
            <person name="Wang Q."/>
            <person name="Kuang W."/>
            <person name="Zhang L."/>
            <person name="Li J."/>
            <person name="Shen S."/>
            <person name="Deng F."/>
            <person name="Wang H."/>
            <person name="Hu Z."/>
            <person name="Wang M."/>
        </authorList>
    </citation>
    <scope>NUCLEOTIDE SEQUENCE [LARGE SCALE GENOMIC DNA]</scope>
    <source>
        <strain evidence="15">435</strain>
    </source>
</reference>
<dbReference type="PRINTS" id="PR00106">
    <property type="entry name" value="DNAPOLB"/>
</dbReference>
<dbReference type="Proteomes" id="UP000297028">
    <property type="component" value="Segment"/>
</dbReference>
<dbReference type="InterPro" id="IPR006133">
    <property type="entry name" value="DNA-dir_DNA_pol_B_exonuc"/>
</dbReference>
<dbReference type="InterPro" id="IPR012337">
    <property type="entry name" value="RNaseH-like_sf"/>
</dbReference>
<evidence type="ECO:0000256" key="4">
    <source>
        <dbReference type="ARBA" id="ARBA00015749"/>
    </source>
</evidence>
<dbReference type="InterPro" id="IPR023211">
    <property type="entry name" value="DNA_pol_palm_dom_sf"/>
</dbReference>
<dbReference type="Pfam" id="PF00136">
    <property type="entry name" value="DNA_pol_B"/>
    <property type="match status" value="1"/>
</dbReference>
<dbReference type="GO" id="GO:0003887">
    <property type="term" value="F:DNA-directed DNA polymerase activity"/>
    <property type="evidence" value="ECO:0007669"/>
    <property type="project" value="UniProtKB-KW"/>
</dbReference>
<dbReference type="Gene3D" id="3.90.1600.10">
    <property type="entry name" value="Palm domain of DNA polymerase"/>
    <property type="match status" value="1"/>
</dbReference>
<comment type="catalytic activity">
    <reaction evidence="11 12">
        <text>DNA(n) + a 2'-deoxyribonucleoside 5'-triphosphate = DNA(n+1) + diphosphate</text>
        <dbReference type="Rhea" id="RHEA:22508"/>
        <dbReference type="Rhea" id="RHEA-COMP:17339"/>
        <dbReference type="Rhea" id="RHEA-COMP:17340"/>
        <dbReference type="ChEBI" id="CHEBI:33019"/>
        <dbReference type="ChEBI" id="CHEBI:61560"/>
        <dbReference type="ChEBI" id="CHEBI:173112"/>
        <dbReference type="EC" id="2.7.7.7"/>
    </reaction>
</comment>
<dbReference type="PROSITE" id="PS00116">
    <property type="entry name" value="DNA_POLYMERASE_B"/>
    <property type="match status" value="1"/>
</dbReference>
<evidence type="ECO:0000256" key="11">
    <source>
        <dbReference type="ARBA" id="ARBA00049244"/>
    </source>
</evidence>
<dbReference type="GO" id="GO:0006261">
    <property type="term" value="P:DNA-templated DNA replication"/>
    <property type="evidence" value="ECO:0007669"/>
    <property type="project" value="TreeGrafter"/>
</dbReference>
<dbReference type="GO" id="GO:0003677">
    <property type="term" value="F:DNA binding"/>
    <property type="evidence" value="ECO:0007669"/>
    <property type="project" value="UniProtKB-KW"/>
</dbReference>
<evidence type="ECO:0000313" key="16">
    <source>
        <dbReference type="Proteomes" id="UP000297028"/>
    </source>
</evidence>
<evidence type="ECO:0000256" key="10">
    <source>
        <dbReference type="ARBA" id="ARBA00023125"/>
    </source>
</evidence>
<gene>
    <name evidence="15" type="ORF">Oxoc_ORF72</name>
</gene>
<dbReference type="PANTHER" id="PTHR10322:SF23">
    <property type="entry name" value="DNA POLYMERASE DELTA CATALYTIC SUBUNIT"/>
    <property type="match status" value="1"/>
</dbReference>
<dbReference type="InterPro" id="IPR043502">
    <property type="entry name" value="DNA/RNA_pol_sf"/>
</dbReference>
<dbReference type="InterPro" id="IPR036397">
    <property type="entry name" value="RNaseH_sf"/>
</dbReference>
<dbReference type="InterPro" id="IPR006134">
    <property type="entry name" value="DNA-dir_DNA_pol_B_multi_dom"/>
</dbReference>
<dbReference type="InterPro" id="IPR042087">
    <property type="entry name" value="DNA_pol_B_thumb"/>
</dbReference>
<evidence type="ECO:0000256" key="7">
    <source>
        <dbReference type="ARBA" id="ARBA00022705"/>
    </source>
</evidence>
<keyword evidence="9" id="KW-1194">Viral DNA replication</keyword>
<dbReference type="EC" id="2.7.7.7" evidence="3 12"/>
<keyword evidence="8 12" id="KW-0239">DNA-directed DNA polymerase</keyword>
<dbReference type="GO" id="GO:0039693">
    <property type="term" value="P:viral DNA genome replication"/>
    <property type="evidence" value="ECO:0007669"/>
    <property type="project" value="UniProtKB-KW"/>
</dbReference>
<evidence type="ECO:0000259" key="13">
    <source>
        <dbReference type="Pfam" id="PF00136"/>
    </source>
</evidence>
<evidence type="ECO:0000256" key="5">
    <source>
        <dbReference type="ARBA" id="ARBA00022679"/>
    </source>
</evidence>
<dbReference type="SUPFAM" id="SSF53098">
    <property type="entry name" value="Ribonuclease H-like"/>
    <property type="match status" value="1"/>
</dbReference>
<comment type="similarity">
    <text evidence="2 12">Belongs to the DNA polymerase type-B family.</text>
</comment>
<evidence type="ECO:0000256" key="2">
    <source>
        <dbReference type="ARBA" id="ARBA00005755"/>
    </source>
</evidence>
<protein>
    <recommendedName>
        <fullName evidence="4 12">DNA polymerase</fullName>
        <ecNumber evidence="3 12">2.7.7.7</ecNumber>
    </recommendedName>
</protein>
<evidence type="ECO:0000256" key="6">
    <source>
        <dbReference type="ARBA" id="ARBA00022695"/>
    </source>
</evidence>
<keyword evidence="16" id="KW-1185">Reference proteome</keyword>
<dbReference type="Gene3D" id="1.10.287.690">
    <property type="entry name" value="Helix hairpin bin"/>
    <property type="match status" value="1"/>
</dbReference>
<dbReference type="Pfam" id="PF03104">
    <property type="entry name" value="DNA_pol_B_exo1"/>
    <property type="match status" value="1"/>
</dbReference>
<dbReference type="EMBL" id="MF143631">
    <property type="protein sequence ID" value="AVA31171.1"/>
    <property type="molecule type" value="Genomic_DNA"/>
</dbReference>
<dbReference type="SMART" id="SM00486">
    <property type="entry name" value="POLBc"/>
    <property type="match status" value="1"/>
</dbReference>